<reference evidence="2" key="1">
    <citation type="journal article" date="2014" name="Nat. Commun.">
        <title>The emerging biofuel crop Camelina sativa retains a highly undifferentiated hexaploid genome structure.</title>
        <authorList>
            <person name="Kagale S."/>
            <person name="Koh C."/>
            <person name="Nixon J."/>
            <person name="Bollina V."/>
            <person name="Clarke W.E."/>
            <person name="Tuteja R."/>
            <person name="Spillane C."/>
            <person name="Robinson S.J."/>
            <person name="Links M.G."/>
            <person name="Clarke C."/>
            <person name="Higgins E.E."/>
            <person name="Huebert T."/>
            <person name="Sharpe A.G."/>
            <person name="Parkin I.A."/>
        </authorList>
    </citation>
    <scope>NUCLEOTIDE SEQUENCE [LARGE SCALE GENOMIC DNA]</scope>
    <source>
        <strain evidence="2">cv. DH55</strain>
    </source>
</reference>
<protein>
    <submittedName>
        <fullName evidence="3">Uncharacterized protein LOC104750086</fullName>
    </submittedName>
</protein>
<gene>
    <name evidence="3" type="primary">LOC104750086</name>
</gene>
<dbReference type="Proteomes" id="UP000694864">
    <property type="component" value="Chromosome 16"/>
</dbReference>
<evidence type="ECO:0000256" key="1">
    <source>
        <dbReference type="SAM" id="MobiDB-lite"/>
    </source>
</evidence>
<feature type="region of interest" description="Disordered" evidence="1">
    <location>
        <begin position="51"/>
        <end position="74"/>
    </location>
</feature>
<dbReference type="GeneID" id="104750086"/>
<reference evidence="3" key="2">
    <citation type="submission" date="2025-08" db="UniProtKB">
        <authorList>
            <consortium name="RefSeq"/>
        </authorList>
    </citation>
    <scope>IDENTIFICATION</scope>
    <source>
        <tissue evidence="3">Leaf</tissue>
    </source>
</reference>
<accession>A0ABM0WF03</accession>
<keyword evidence="2" id="KW-1185">Reference proteome</keyword>
<dbReference type="RefSeq" id="XP_010470134.2">
    <property type="nucleotide sequence ID" value="XM_010471832.2"/>
</dbReference>
<proteinExistence type="predicted"/>
<feature type="compositionally biased region" description="Basic and acidic residues" evidence="1">
    <location>
        <begin position="55"/>
        <end position="65"/>
    </location>
</feature>
<name>A0ABM0WF03_CAMSA</name>
<evidence type="ECO:0000313" key="3">
    <source>
        <dbReference type="RefSeq" id="XP_010470134.2"/>
    </source>
</evidence>
<evidence type="ECO:0000313" key="2">
    <source>
        <dbReference type="Proteomes" id="UP000694864"/>
    </source>
</evidence>
<sequence>MVHVSEENMYPKWSDDVEKDPVLENLITDLVHNCLPSDVWKVEKTVTMRRKKWKAKENENGESRRSDKKLKMKAGYSIDEEGEKDVTKKKSKGKEHMEDVEVERKSLLDIWKMIEKMNGSITDLGKNLISRMDALKGKFESFVEKRMGVLDEKLSDRIKMVEVDLKGLKETKLTNVPIDSTSNNNEEDEVHSHQLSWMVEMKETSKDEFPVPRVVKKVYTVSNKNKKTKTKISADLPLCEQTYVTEDHQKNLVADVLKKLGRKNVRPANVKVEKEKGKRPAADGD</sequence>
<organism evidence="2 3">
    <name type="scientific">Camelina sativa</name>
    <name type="common">False flax</name>
    <name type="synonym">Myagrum sativum</name>
    <dbReference type="NCBI Taxonomy" id="90675"/>
    <lineage>
        <taxon>Eukaryota</taxon>
        <taxon>Viridiplantae</taxon>
        <taxon>Streptophyta</taxon>
        <taxon>Embryophyta</taxon>
        <taxon>Tracheophyta</taxon>
        <taxon>Spermatophyta</taxon>
        <taxon>Magnoliopsida</taxon>
        <taxon>eudicotyledons</taxon>
        <taxon>Gunneridae</taxon>
        <taxon>Pentapetalae</taxon>
        <taxon>rosids</taxon>
        <taxon>malvids</taxon>
        <taxon>Brassicales</taxon>
        <taxon>Brassicaceae</taxon>
        <taxon>Camelineae</taxon>
        <taxon>Camelina</taxon>
    </lineage>
</organism>